<dbReference type="EMBL" id="QFOT01000025">
    <property type="protein sequence ID" value="PZP56445.1"/>
    <property type="molecule type" value="Genomic_DNA"/>
</dbReference>
<organism evidence="1 2">
    <name type="scientific">Micavibrio aeruginosavorus</name>
    <dbReference type="NCBI Taxonomy" id="349221"/>
    <lineage>
        <taxon>Bacteria</taxon>
        <taxon>Pseudomonadati</taxon>
        <taxon>Bdellovibrionota</taxon>
        <taxon>Bdellovibrionia</taxon>
        <taxon>Bdellovibrionales</taxon>
        <taxon>Pseudobdellovibrionaceae</taxon>
        <taxon>Micavibrio</taxon>
    </lineage>
</organism>
<evidence type="ECO:0000313" key="1">
    <source>
        <dbReference type="EMBL" id="PZP56445.1"/>
    </source>
</evidence>
<dbReference type="Proteomes" id="UP000249739">
    <property type="component" value="Unassembled WGS sequence"/>
</dbReference>
<dbReference type="AlphaFoldDB" id="A0A2W5FK77"/>
<dbReference type="Pfam" id="PF06620">
    <property type="entry name" value="DUF1150"/>
    <property type="match status" value="1"/>
</dbReference>
<name>A0A2W5FK77_9BACT</name>
<protein>
    <submittedName>
        <fullName evidence="1">DUF1150 domain-containing protein</fullName>
    </submittedName>
</protein>
<comment type="caution">
    <text evidence="1">The sequence shown here is derived from an EMBL/GenBank/DDBJ whole genome shotgun (WGS) entry which is preliminary data.</text>
</comment>
<dbReference type="InterPro" id="IPR009531">
    <property type="entry name" value="DUF1150"/>
</dbReference>
<gene>
    <name evidence="1" type="ORF">DI586_03690</name>
</gene>
<accession>A0A2W5FK77</accession>
<proteinExistence type="predicted"/>
<sequence>MPNKIQSIDVGPLDIERGRHILRNLSNQDFLAFGVNQIAYIKPMNVMGKPVYTLHGADGSALAVIDDYNAAVMAVRQNDMEPVTLQ</sequence>
<evidence type="ECO:0000313" key="2">
    <source>
        <dbReference type="Proteomes" id="UP000249739"/>
    </source>
</evidence>
<reference evidence="1 2" key="1">
    <citation type="submission" date="2017-08" db="EMBL/GenBank/DDBJ databases">
        <title>Infants hospitalized years apart are colonized by the same room-sourced microbial strains.</title>
        <authorList>
            <person name="Brooks B."/>
            <person name="Olm M.R."/>
            <person name="Firek B.A."/>
            <person name="Baker R."/>
            <person name="Thomas B.C."/>
            <person name="Morowitz M.J."/>
            <person name="Banfield J.F."/>
        </authorList>
    </citation>
    <scope>NUCLEOTIDE SEQUENCE [LARGE SCALE GENOMIC DNA]</scope>
    <source>
        <strain evidence="1">S2_006_000_R2_64</strain>
    </source>
</reference>